<evidence type="ECO:0000256" key="1">
    <source>
        <dbReference type="ARBA" id="ARBA00004141"/>
    </source>
</evidence>
<gene>
    <name evidence="9" type="ORF">LSP00402_LOCUS18592</name>
</gene>
<protein>
    <recommendedName>
        <fullName evidence="10">Receptor expression-enhancing protein</fullName>
    </recommendedName>
</protein>
<evidence type="ECO:0000256" key="7">
    <source>
        <dbReference type="SAM" id="MobiDB-lite"/>
    </source>
</evidence>
<feature type="transmembrane region" description="Helical" evidence="8">
    <location>
        <begin position="28"/>
        <end position="61"/>
    </location>
</feature>
<evidence type="ECO:0000256" key="4">
    <source>
        <dbReference type="ARBA" id="ARBA00022989"/>
    </source>
</evidence>
<evidence type="ECO:0000256" key="6">
    <source>
        <dbReference type="RuleBase" id="RU362006"/>
    </source>
</evidence>
<evidence type="ECO:0000256" key="5">
    <source>
        <dbReference type="ARBA" id="ARBA00023136"/>
    </source>
</evidence>
<dbReference type="GO" id="GO:0016020">
    <property type="term" value="C:membrane"/>
    <property type="evidence" value="ECO:0007669"/>
    <property type="project" value="UniProtKB-SubCell"/>
</dbReference>
<dbReference type="InterPro" id="IPR004345">
    <property type="entry name" value="TB2_DP1_HVA22"/>
</dbReference>
<evidence type="ECO:0000256" key="3">
    <source>
        <dbReference type="ARBA" id="ARBA00022692"/>
    </source>
</evidence>
<dbReference type="AlphaFoldDB" id="A0A7S2U0Q7"/>
<dbReference type="Pfam" id="PF03134">
    <property type="entry name" value="TB2_DP1_HVA22"/>
    <property type="match status" value="1"/>
</dbReference>
<dbReference type="EMBL" id="HBHP01030169">
    <property type="protein sequence ID" value="CAD9774599.1"/>
    <property type="molecule type" value="Transcribed_RNA"/>
</dbReference>
<evidence type="ECO:0000313" key="9">
    <source>
        <dbReference type="EMBL" id="CAD9774599.1"/>
    </source>
</evidence>
<keyword evidence="4 8" id="KW-1133">Transmembrane helix</keyword>
<sequence length="236" mass="26962">MAEESKAVAFPKDELLETVYNATGIAPLYLLVGLGIVAGALLINTFGFGAFGRCFSFAYLVYNTFKVKEMHNENIRTADKIHWLSHWAFYGTWTVFDFTTDIFFFWIPYVDAFKLVFLIWCLLPQTRGAQQVYYLFIHRGFQTHEEEIDGYIGSVRASMSQVMTEIGQLGLEFVMELLGSMGINLYQVVWSLVMKAAVAQQEHLQQPKHHHRRQNSAAASLEPIEELDEAHKPHSS</sequence>
<keyword evidence="5 8" id="KW-0472">Membrane</keyword>
<evidence type="ECO:0000256" key="2">
    <source>
        <dbReference type="ARBA" id="ARBA00008573"/>
    </source>
</evidence>
<reference evidence="9" key="1">
    <citation type="submission" date="2021-01" db="EMBL/GenBank/DDBJ databases">
        <authorList>
            <person name="Corre E."/>
            <person name="Pelletier E."/>
            <person name="Niang G."/>
            <person name="Scheremetjew M."/>
            <person name="Finn R."/>
            <person name="Kale V."/>
            <person name="Holt S."/>
            <person name="Cochrane G."/>
            <person name="Meng A."/>
            <person name="Brown T."/>
            <person name="Cohen L."/>
        </authorList>
    </citation>
    <scope>NUCLEOTIDE SEQUENCE</scope>
    <source>
        <strain evidence="9">CCMP622</strain>
    </source>
</reference>
<evidence type="ECO:0008006" key="10">
    <source>
        <dbReference type="Google" id="ProtNLM"/>
    </source>
</evidence>
<keyword evidence="3 8" id="KW-0812">Transmembrane</keyword>
<evidence type="ECO:0000256" key="8">
    <source>
        <dbReference type="SAM" id="Phobius"/>
    </source>
</evidence>
<feature type="region of interest" description="Disordered" evidence="7">
    <location>
        <begin position="203"/>
        <end position="236"/>
    </location>
</feature>
<feature type="transmembrane region" description="Helical" evidence="8">
    <location>
        <begin position="102"/>
        <end position="123"/>
    </location>
</feature>
<accession>A0A7S2U0Q7</accession>
<comment type="similarity">
    <text evidence="2 6">Belongs to the DP1 family.</text>
</comment>
<dbReference type="PANTHER" id="PTHR12300:SF161">
    <property type="entry name" value="RECEPTOR EXPRESSION-ENHANCING PROTEIN"/>
    <property type="match status" value="1"/>
</dbReference>
<proteinExistence type="inferred from homology"/>
<comment type="subcellular location">
    <subcellularLocation>
        <location evidence="1 6">Membrane</location>
        <topology evidence="1 6">Multi-pass membrane protein</topology>
    </subcellularLocation>
</comment>
<organism evidence="9">
    <name type="scientific">Lotharella oceanica</name>
    <dbReference type="NCBI Taxonomy" id="641309"/>
    <lineage>
        <taxon>Eukaryota</taxon>
        <taxon>Sar</taxon>
        <taxon>Rhizaria</taxon>
        <taxon>Cercozoa</taxon>
        <taxon>Chlorarachniophyceae</taxon>
        <taxon>Lotharella</taxon>
    </lineage>
</organism>
<dbReference type="PANTHER" id="PTHR12300">
    <property type="entry name" value="HVA22-LIKE PROTEINS"/>
    <property type="match status" value="1"/>
</dbReference>
<name>A0A7S2U0Q7_9EUKA</name>